<feature type="domain" description="Integrase catalytic" evidence="2">
    <location>
        <begin position="129"/>
        <end position="313"/>
    </location>
</feature>
<dbReference type="PANTHER" id="PTHR35004">
    <property type="entry name" value="TRANSPOSASE RV3428C-RELATED"/>
    <property type="match status" value="1"/>
</dbReference>
<dbReference type="PANTHER" id="PTHR35004:SF7">
    <property type="entry name" value="INTEGRASE PROTEIN"/>
    <property type="match status" value="1"/>
</dbReference>
<dbReference type="Gene3D" id="3.30.420.10">
    <property type="entry name" value="Ribonuclease H-like superfamily/Ribonuclease H"/>
    <property type="match status" value="1"/>
</dbReference>
<proteinExistence type="predicted"/>
<gene>
    <name evidence="3" type="ORF">GGR44_002896</name>
</gene>
<dbReference type="SUPFAM" id="SSF53098">
    <property type="entry name" value="Ribonuclease H-like"/>
    <property type="match status" value="1"/>
</dbReference>
<dbReference type="InterPro" id="IPR047797">
    <property type="entry name" value="ISNCY_transpos"/>
</dbReference>
<dbReference type="Pfam" id="PF13551">
    <property type="entry name" value="HTH_29"/>
    <property type="match status" value="1"/>
</dbReference>
<dbReference type="InterPro" id="IPR001584">
    <property type="entry name" value="Integrase_cat-core"/>
</dbReference>
<dbReference type="NCBIfam" id="NF033594">
    <property type="entry name" value="transpos_ISNCY_2"/>
    <property type="match status" value="1"/>
</dbReference>
<evidence type="ECO:0000256" key="1">
    <source>
        <dbReference type="SAM" id="MobiDB-lite"/>
    </source>
</evidence>
<dbReference type="RefSeq" id="WP_183956191.1">
    <property type="nucleotide sequence ID" value="NZ_JACIEB010000007.1"/>
</dbReference>
<accession>A0A7W6GRK8</accession>
<dbReference type="EMBL" id="JACIEB010000007">
    <property type="protein sequence ID" value="MBB3983209.1"/>
    <property type="molecule type" value="Genomic_DNA"/>
</dbReference>
<evidence type="ECO:0000259" key="2">
    <source>
        <dbReference type="PROSITE" id="PS50994"/>
    </source>
</evidence>
<dbReference type="InterPro" id="IPR012337">
    <property type="entry name" value="RNaseH-like_sf"/>
</dbReference>
<feature type="region of interest" description="Disordered" evidence="1">
    <location>
        <begin position="411"/>
        <end position="456"/>
    </location>
</feature>
<dbReference type="SUPFAM" id="SSF46689">
    <property type="entry name" value="Homeodomain-like"/>
    <property type="match status" value="1"/>
</dbReference>
<sequence length="471" mass="54499">MTVIGMSHGELSRYDTLLRVERGELRVEDASALLGLCRRQIFRLLVRLHAAGPEGLVSCKRGRPSNRCYDDDFRERVVAIVREHYHDFGPTLAREYLAERHDIHLACETLRQFMIKAGLWKDRDTRRPRPYQPRYRRDCRGELIQIDGSKHWWFEERGPQCTLLVYIDDATSELMHLRMVESESTFAYMEATRAYIEQHGKPVAFYSDKHSVFRNAKATARGDGMTHFGRALDALNIEIICANSPQAKGRVERANATLQDRLVKAMRLEGISSIAEANAFLASHMARHNERFARPAFDSRDLHRPLAPHDDLRAIMVWREQRTVTAALMLHYNKAMFILEPNEVSRKLARKRVTVCEYPDGRLEIEHEGQVLPYRQFDKMRQVNQPAIVENKHLDAALLLARQMQAIMPHHRKRNNDAPARQSQPTHLFPEPEAPPKIDRRKLGGSKLKRGPRLSDAQLLERGTLKFVKTR</sequence>
<comment type="caution">
    <text evidence="3">The sequence shown here is derived from an EMBL/GenBank/DDBJ whole genome shotgun (WGS) entry which is preliminary data.</text>
</comment>
<evidence type="ECO:0000313" key="4">
    <source>
        <dbReference type="Proteomes" id="UP000552757"/>
    </source>
</evidence>
<name>A0A7W6GRK8_9SPHN</name>
<dbReference type="Proteomes" id="UP000552757">
    <property type="component" value="Unassembled WGS sequence"/>
</dbReference>
<reference evidence="3 4" key="1">
    <citation type="submission" date="2020-08" db="EMBL/GenBank/DDBJ databases">
        <title>Genomic Encyclopedia of Type Strains, Phase IV (KMG-IV): sequencing the most valuable type-strain genomes for metagenomic binning, comparative biology and taxonomic classification.</title>
        <authorList>
            <person name="Goeker M."/>
        </authorList>
    </citation>
    <scope>NUCLEOTIDE SEQUENCE [LARGE SCALE GENOMIC DNA]</scope>
    <source>
        <strain evidence="3 4">DSM 29348</strain>
    </source>
</reference>
<keyword evidence="4" id="KW-1185">Reference proteome</keyword>
<dbReference type="AlphaFoldDB" id="A0A7W6GRK8"/>
<feature type="compositionally biased region" description="Basic residues" evidence="1">
    <location>
        <begin position="443"/>
        <end position="452"/>
    </location>
</feature>
<dbReference type="GO" id="GO:0015074">
    <property type="term" value="P:DNA integration"/>
    <property type="evidence" value="ECO:0007669"/>
    <property type="project" value="InterPro"/>
</dbReference>
<dbReference type="InterPro" id="IPR009057">
    <property type="entry name" value="Homeodomain-like_sf"/>
</dbReference>
<dbReference type="InterPro" id="IPR036397">
    <property type="entry name" value="RNaseH_sf"/>
</dbReference>
<dbReference type="GO" id="GO:0003676">
    <property type="term" value="F:nucleic acid binding"/>
    <property type="evidence" value="ECO:0007669"/>
    <property type="project" value="InterPro"/>
</dbReference>
<dbReference type="PROSITE" id="PS50994">
    <property type="entry name" value="INTEGRASE"/>
    <property type="match status" value="1"/>
</dbReference>
<evidence type="ECO:0000313" key="3">
    <source>
        <dbReference type="EMBL" id="MBB3983209.1"/>
    </source>
</evidence>
<organism evidence="3 4">
    <name type="scientific">Sphingobium fontiphilum</name>
    <dbReference type="NCBI Taxonomy" id="944425"/>
    <lineage>
        <taxon>Bacteria</taxon>
        <taxon>Pseudomonadati</taxon>
        <taxon>Pseudomonadota</taxon>
        <taxon>Alphaproteobacteria</taxon>
        <taxon>Sphingomonadales</taxon>
        <taxon>Sphingomonadaceae</taxon>
        <taxon>Sphingobium</taxon>
    </lineage>
</organism>
<protein>
    <recommendedName>
        <fullName evidence="2">Integrase catalytic domain-containing protein</fullName>
    </recommendedName>
</protein>